<sequence>MIRRSLLTAALIIAGSAAIVPKAMAQSVDVPFTGSVGGVCNVGQVTPGLLGTNSPNNPTSLAAMLPGGSFGQFSVSCNQQALVSTSVPVQTGGPGFIPMFSGSFVNSPYGSSNANSGGTSSSHSIPPGGPTTFSVDMYVDKGGIPLTPGNYSYVTTVSITPF</sequence>
<dbReference type="Proteomes" id="UP000662185">
    <property type="component" value="Unassembled WGS sequence"/>
</dbReference>
<name>A0A926WHB1_9NOST</name>
<dbReference type="EMBL" id="JACJQU010000003">
    <property type="protein sequence ID" value="MBD2293471.1"/>
    <property type="molecule type" value="Genomic_DNA"/>
</dbReference>
<gene>
    <name evidence="2" type="ORF">H6G06_08210</name>
</gene>
<keyword evidence="3" id="KW-1185">Reference proteome</keyword>
<reference evidence="3" key="1">
    <citation type="journal article" date="2020" name="ISME J.">
        <title>Comparative genomics reveals insights into cyanobacterial evolution and habitat adaptation.</title>
        <authorList>
            <person name="Chen M.Y."/>
            <person name="Teng W.K."/>
            <person name="Zhao L."/>
            <person name="Hu C.X."/>
            <person name="Zhou Y.K."/>
            <person name="Han B.P."/>
            <person name="Song L.R."/>
            <person name="Shu W.S."/>
        </authorList>
    </citation>
    <scope>NUCLEOTIDE SEQUENCE [LARGE SCALE GENOMIC DNA]</scope>
    <source>
        <strain evidence="3">FACHB-251</strain>
    </source>
</reference>
<feature type="signal peptide" evidence="1">
    <location>
        <begin position="1"/>
        <end position="25"/>
    </location>
</feature>
<evidence type="ECO:0000313" key="2">
    <source>
        <dbReference type="EMBL" id="MBD2293471.1"/>
    </source>
</evidence>
<comment type="caution">
    <text evidence="2">The sequence shown here is derived from an EMBL/GenBank/DDBJ whole genome shotgun (WGS) entry which is preliminary data.</text>
</comment>
<evidence type="ECO:0000313" key="3">
    <source>
        <dbReference type="Proteomes" id="UP000662185"/>
    </source>
</evidence>
<feature type="chain" id="PRO_5037186382" description="Spore coat protein U domain-containing protein" evidence="1">
    <location>
        <begin position="26"/>
        <end position="162"/>
    </location>
</feature>
<accession>A0A926WHB1</accession>
<organism evidence="2 3">
    <name type="scientific">Anabaena sphaerica FACHB-251</name>
    <dbReference type="NCBI Taxonomy" id="2692883"/>
    <lineage>
        <taxon>Bacteria</taxon>
        <taxon>Bacillati</taxon>
        <taxon>Cyanobacteriota</taxon>
        <taxon>Cyanophyceae</taxon>
        <taxon>Nostocales</taxon>
        <taxon>Nostocaceae</taxon>
        <taxon>Anabaena</taxon>
    </lineage>
</organism>
<dbReference type="RefSeq" id="WP_190558911.1">
    <property type="nucleotide sequence ID" value="NZ_JACJQU010000003.1"/>
</dbReference>
<dbReference type="AlphaFoldDB" id="A0A926WHB1"/>
<evidence type="ECO:0000256" key="1">
    <source>
        <dbReference type="SAM" id="SignalP"/>
    </source>
</evidence>
<protein>
    <recommendedName>
        <fullName evidence="4">Spore coat protein U domain-containing protein</fullName>
    </recommendedName>
</protein>
<evidence type="ECO:0008006" key="4">
    <source>
        <dbReference type="Google" id="ProtNLM"/>
    </source>
</evidence>
<proteinExistence type="predicted"/>
<keyword evidence="1" id="KW-0732">Signal</keyword>